<reference evidence="2" key="1">
    <citation type="submission" date="2017-09" db="EMBL/GenBank/DDBJ databases">
        <title>The Reconstruction of 2,631 Draft Metagenome-Assembled Genomes from the Global Oceans.</title>
        <authorList>
            <person name="Tully B.J."/>
            <person name="Graham E.D."/>
            <person name="Heidelberg J.F."/>
        </authorList>
    </citation>
    <scope>NUCLEOTIDE SEQUENCE [LARGE SCALE GENOMIC DNA]</scope>
</reference>
<name>A0A2D6LPL6_9ARCH</name>
<sequence>MFKAAKSLVKKFATKVLDLDDTVKPLSHLELFEDYLDKFEFDTNTPDVLKFLNILKKKHLVDDIVVATQNGSSVVSTNGNSVTTAVSGAAMFNYIQSEHPKSESVMIKSNGQWNMIFPDKDKLYIVKASSDLSVTEMRSLAKEIDTFLETRNLN</sequence>
<dbReference type="EMBL" id="NZBD01000008">
    <property type="protein sequence ID" value="MAG18135.1"/>
    <property type="molecule type" value="Genomic_DNA"/>
</dbReference>
<accession>A0A2D6LPL6</accession>
<evidence type="ECO:0000313" key="2">
    <source>
        <dbReference type="Proteomes" id="UP000226712"/>
    </source>
</evidence>
<protein>
    <recommendedName>
        <fullName evidence="3">Roadblock/LAMTOR2 domain-containing protein</fullName>
    </recommendedName>
</protein>
<organism evidence="1 2">
    <name type="scientific">Candidatus Iainarchaeum sp</name>
    <dbReference type="NCBI Taxonomy" id="3101447"/>
    <lineage>
        <taxon>Archaea</taxon>
        <taxon>Candidatus Iainarchaeota</taxon>
        <taxon>Candidatus Iainarchaeia</taxon>
        <taxon>Candidatus Iainarchaeales</taxon>
        <taxon>Candidatus Iainarchaeaceae</taxon>
        <taxon>Candidatus Iainarchaeum</taxon>
    </lineage>
</organism>
<dbReference type="Proteomes" id="UP000226712">
    <property type="component" value="Unassembled WGS sequence"/>
</dbReference>
<evidence type="ECO:0008006" key="3">
    <source>
        <dbReference type="Google" id="ProtNLM"/>
    </source>
</evidence>
<gene>
    <name evidence="1" type="ORF">CL944_01535</name>
</gene>
<dbReference type="AlphaFoldDB" id="A0A2D6LPL6"/>
<proteinExistence type="predicted"/>
<evidence type="ECO:0000313" key="1">
    <source>
        <dbReference type="EMBL" id="MAG18135.1"/>
    </source>
</evidence>
<comment type="caution">
    <text evidence="1">The sequence shown here is derived from an EMBL/GenBank/DDBJ whole genome shotgun (WGS) entry which is preliminary data.</text>
</comment>